<evidence type="ECO:0000256" key="2">
    <source>
        <dbReference type="ARBA" id="ARBA00022692"/>
    </source>
</evidence>
<feature type="transmembrane region" description="Helical" evidence="5">
    <location>
        <begin position="82"/>
        <end position="110"/>
    </location>
</feature>
<dbReference type="Proteomes" id="UP001501444">
    <property type="component" value="Unassembled WGS sequence"/>
</dbReference>
<reference evidence="7" key="1">
    <citation type="journal article" date="2019" name="Int. J. Syst. Evol. Microbiol.">
        <title>The Global Catalogue of Microorganisms (GCM) 10K type strain sequencing project: providing services to taxonomists for standard genome sequencing and annotation.</title>
        <authorList>
            <consortium name="The Broad Institute Genomics Platform"/>
            <consortium name="The Broad Institute Genome Sequencing Center for Infectious Disease"/>
            <person name="Wu L."/>
            <person name="Ma J."/>
        </authorList>
    </citation>
    <scope>NUCLEOTIDE SEQUENCE [LARGE SCALE GENOMIC DNA]</scope>
    <source>
        <strain evidence="7">JCM 3272</strain>
    </source>
</reference>
<feature type="transmembrane region" description="Helical" evidence="5">
    <location>
        <begin position="7"/>
        <end position="29"/>
    </location>
</feature>
<evidence type="ECO:0000256" key="1">
    <source>
        <dbReference type="ARBA" id="ARBA00004141"/>
    </source>
</evidence>
<proteinExistence type="predicted"/>
<dbReference type="EMBL" id="BAAARV010000075">
    <property type="protein sequence ID" value="GAA2374198.1"/>
    <property type="molecule type" value="Genomic_DNA"/>
</dbReference>
<feature type="transmembrane region" description="Helical" evidence="5">
    <location>
        <begin position="175"/>
        <end position="208"/>
    </location>
</feature>
<dbReference type="InterPro" id="IPR035952">
    <property type="entry name" value="Rhomboid-like_sf"/>
</dbReference>
<sequence>MVHHGRVDILLTVLYIVLLVTAGIAGASLRGVREPGVARRPPVATMATFAVVAVCSLLQLTVAPGLFEALRRDRAAIAGGEVWRLVTSVVVQDGGWSGTIFNLVALAVLGTFAERLWGTGRWLGVALVVQVLGGLWGLVVQPVGAGTSLVDFGLGASLAAGAVVLGAGPRSRGPAAVSLAAALALLVLGDIHGGAALVGAAAGAALAIRQRRRALAFPG</sequence>
<comment type="caution">
    <text evidence="6">The sequence shown here is derived from an EMBL/GenBank/DDBJ whole genome shotgun (WGS) entry which is preliminary data.</text>
</comment>
<feature type="transmembrane region" description="Helical" evidence="5">
    <location>
        <begin position="49"/>
        <end position="70"/>
    </location>
</feature>
<feature type="transmembrane region" description="Helical" evidence="5">
    <location>
        <begin position="152"/>
        <end position="169"/>
    </location>
</feature>
<gene>
    <name evidence="6" type="ORF">GCM10010170_077140</name>
</gene>
<keyword evidence="3 5" id="KW-1133">Transmembrane helix</keyword>
<accession>A0ABP5UAB8</accession>
<evidence type="ECO:0000313" key="6">
    <source>
        <dbReference type="EMBL" id="GAA2374198.1"/>
    </source>
</evidence>
<keyword evidence="4 5" id="KW-0472">Membrane</keyword>
<feature type="transmembrane region" description="Helical" evidence="5">
    <location>
        <begin position="122"/>
        <end position="140"/>
    </location>
</feature>
<keyword evidence="7" id="KW-1185">Reference proteome</keyword>
<name>A0ABP5UAB8_9ACTN</name>
<evidence type="ECO:0000313" key="7">
    <source>
        <dbReference type="Proteomes" id="UP001501444"/>
    </source>
</evidence>
<evidence type="ECO:0000256" key="5">
    <source>
        <dbReference type="SAM" id="Phobius"/>
    </source>
</evidence>
<evidence type="ECO:0000256" key="4">
    <source>
        <dbReference type="ARBA" id="ARBA00023136"/>
    </source>
</evidence>
<dbReference type="Gene3D" id="1.20.1540.10">
    <property type="entry name" value="Rhomboid-like"/>
    <property type="match status" value="1"/>
</dbReference>
<comment type="subcellular location">
    <subcellularLocation>
        <location evidence="1">Membrane</location>
        <topology evidence="1">Multi-pass membrane protein</topology>
    </subcellularLocation>
</comment>
<organism evidence="6 7">
    <name type="scientific">Dactylosporangium salmoneum</name>
    <dbReference type="NCBI Taxonomy" id="53361"/>
    <lineage>
        <taxon>Bacteria</taxon>
        <taxon>Bacillati</taxon>
        <taxon>Actinomycetota</taxon>
        <taxon>Actinomycetes</taxon>
        <taxon>Micromonosporales</taxon>
        <taxon>Micromonosporaceae</taxon>
        <taxon>Dactylosporangium</taxon>
    </lineage>
</organism>
<protein>
    <recommendedName>
        <fullName evidence="8">Rhomboid family intramembrane serine protease</fullName>
    </recommendedName>
</protein>
<dbReference type="SUPFAM" id="SSF144091">
    <property type="entry name" value="Rhomboid-like"/>
    <property type="match status" value="1"/>
</dbReference>
<keyword evidence="2 5" id="KW-0812">Transmembrane</keyword>
<evidence type="ECO:0008006" key="8">
    <source>
        <dbReference type="Google" id="ProtNLM"/>
    </source>
</evidence>
<evidence type="ECO:0000256" key="3">
    <source>
        <dbReference type="ARBA" id="ARBA00022989"/>
    </source>
</evidence>